<comment type="caution">
    <text evidence="2">The sequence shown here is derived from an EMBL/GenBank/DDBJ whole genome shotgun (WGS) entry which is preliminary data.</text>
</comment>
<feature type="compositionally biased region" description="Polar residues" evidence="1">
    <location>
        <begin position="1"/>
        <end position="20"/>
    </location>
</feature>
<gene>
    <name evidence="2" type="ORF">RFI_12041</name>
</gene>
<feature type="region of interest" description="Disordered" evidence="1">
    <location>
        <begin position="49"/>
        <end position="128"/>
    </location>
</feature>
<sequence>MSTITPHSSPSHGATVSTPGSLFEPADDAEVAEISLLFTKWFLNEQKEELKEEPKALPSNKENNNNVSFFGGENTANISSKANQGVQQKDAGSQKSMELWNKNNNNSANEGRKNNLTNRSTQNQMKPSQARVLNIPVKQPMKDVLQFDDLLTLVNEMEKENLLDLKRKIDTAKQQSLIYLLFSLLRYI</sequence>
<accession>X6NIC3</accession>
<evidence type="ECO:0000313" key="2">
    <source>
        <dbReference type="EMBL" id="ETO25102.1"/>
    </source>
</evidence>
<organism evidence="2 3">
    <name type="scientific">Reticulomyxa filosa</name>
    <dbReference type="NCBI Taxonomy" id="46433"/>
    <lineage>
        <taxon>Eukaryota</taxon>
        <taxon>Sar</taxon>
        <taxon>Rhizaria</taxon>
        <taxon>Retaria</taxon>
        <taxon>Foraminifera</taxon>
        <taxon>Monothalamids</taxon>
        <taxon>Reticulomyxidae</taxon>
        <taxon>Reticulomyxa</taxon>
    </lineage>
</organism>
<feature type="compositionally biased region" description="Polar residues" evidence="1">
    <location>
        <begin position="60"/>
        <end position="127"/>
    </location>
</feature>
<dbReference type="Proteomes" id="UP000023152">
    <property type="component" value="Unassembled WGS sequence"/>
</dbReference>
<feature type="region of interest" description="Disordered" evidence="1">
    <location>
        <begin position="1"/>
        <end position="24"/>
    </location>
</feature>
<keyword evidence="3" id="KW-1185">Reference proteome</keyword>
<evidence type="ECO:0000256" key="1">
    <source>
        <dbReference type="SAM" id="MobiDB-lite"/>
    </source>
</evidence>
<evidence type="ECO:0000313" key="3">
    <source>
        <dbReference type="Proteomes" id="UP000023152"/>
    </source>
</evidence>
<name>X6NIC3_RETFI</name>
<proteinExistence type="predicted"/>
<dbReference type="AlphaFoldDB" id="X6NIC3"/>
<dbReference type="EMBL" id="ASPP01008744">
    <property type="protein sequence ID" value="ETO25102.1"/>
    <property type="molecule type" value="Genomic_DNA"/>
</dbReference>
<protein>
    <submittedName>
        <fullName evidence="2">Uncharacterized protein</fullName>
    </submittedName>
</protein>
<reference evidence="2 3" key="1">
    <citation type="journal article" date="2013" name="Curr. Biol.">
        <title>The Genome of the Foraminiferan Reticulomyxa filosa.</title>
        <authorList>
            <person name="Glockner G."/>
            <person name="Hulsmann N."/>
            <person name="Schleicher M."/>
            <person name="Noegel A.A."/>
            <person name="Eichinger L."/>
            <person name="Gallinger C."/>
            <person name="Pawlowski J."/>
            <person name="Sierra R."/>
            <person name="Euteneuer U."/>
            <person name="Pillet L."/>
            <person name="Moustafa A."/>
            <person name="Platzer M."/>
            <person name="Groth M."/>
            <person name="Szafranski K."/>
            <person name="Schliwa M."/>
        </authorList>
    </citation>
    <scope>NUCLEOTIDE SEQUENCE [LARGE SCALE GENOMIC DNA]</scope>
</reference>